<sequence length="345" mass="37579">MSRTMPLPINTRSRRRHRLLGALSGLLAFVSLLSVLARALPQELQALPYVPVVVSFTPWFILVSALSLLFALVSRRWGVALIMTLCLCLQCWWQYPFFAGYHASAGTRASSSRSSDDAASIPVRVMTFNVYKGQADPSAIVEIVKQEHIQVLTMQETTTGFVEALNRAGIGHYLPYAQISSSDGVYGNGLWSATPLGDPVDDEVGSSASFMPSGTVKLSGGRSLRFVSVHTTSPKPGVWGQWRNSLDELSRMRSRTDARYVFMGDFNATTDHTVFRDFLGSRFTDAAQDAGRGFTFSWPANRGAIPAFAGIDHIVLDGGMGAGQVHTVHLPGSDHRALLATITVR</sequence>
<evidence type="ECO:0000259" key="2">
    <source>
        <dbReference type="Pfam" id="PF03372"/>
    </source>
</evidence>
<keyword evidence="4" id="KW-1185">Reference proteome</keyword>
<keyword evidence="3" id="KW-0540">Nuclease</keyword>
<evidence type="ECO:0000313" key="3">
    <source>
        <dbReference type="EMBL" id="KFI79117.1"/>
    </source>
</evidence>
<comment type="caution">
    <text evidence="3">The sequence shown here is derived from an EMBL/GenBank/DDBJ whole genome shotgun (WGS) entry which is preliminary data.</text>
</comment>
<proteinExistence type="predicted"/>
<name>A0A087C767_9BIFI</name>
<dbReference type="GeneID" id="93094471"/>
<dbReference type="STRING" id="1437603.GCA_000771525_01408"/>
<feature type="transmembrane region" description="Helical" evidence="1">
    <location>
        <begin position="77"/>
        <end position="95"/>
    </location>
</feature>
<feature type="domain" description="Endonuclease/exonuclease/phosphatase" evidence="2">
    <location>
        <begin position="126"/>
        <end position="335"/>
    </location>
</feature>
<dbReference type="SUPFAM" id="SSF56219">
    <property type="entry name" value="DNase I-like"/>
    <property type="match status" value="1"/>
</dbReference>
<dbReference type="RefSeq" id="WP_152595750.1">
    <property type="nucleotide sequence ID" value="NZ_JDUO01000004.1"/>
</dbReference>
<feature type="transmembrane region" description="Helical" evidence="1">
    <location>
        <begin position="49"/>
        <end position="70"/>
    </location>
</feature>
<protein>
    <submittedName>
        <fullName evidence="3">Endonuclease</fullName>
    </submittedName>
</protein>
<organism evidence="3 4">
    <name type="scientific">Bifidobacterium mongoliense DSM 21395</name>
    <dbReference type="NCBI Taxonomy" id="1437603"/>
    <lineage>
        <taxon>Bacteria</taxon>
        <taxon>Bacillati</taxon>
        <taxon>Actinomycetota</taxon>
        <taxon>Actinomycetes</taxon>
        <taxon>Bifidobacteriales</taxon>
        <taxon>Bifidobacteriaceae</taxon>
        <taxon>Bifidobacterium</taxon>
    </lineage>
</organism>
<keyword evidence="1" id="KW-0812">Transmembrane</keyword>
<keyword evidence="3" id="KW-0378">Hydrolase</keyword>
<reference evidence="3 4" key="1">
    <citation type="submission" date="2014-03" db="EMBL/GenBank/DDBJ databases">
        <title>Genomics of Bifidobacteria.</title>
        <authorList>
            <person name="Ventura M."/>
            <person name="Milani C."/>
            <person name="Lugli G.A."/>
        </authorList>
    </citation>
    <scope>NUCLEOTIDE SEQUENCE [LARGE SCALE GENOMIC DNA]</scope>
    <source>
        <strain evidence="3 4">DSM 21395</strain>
    </source>
</reference>
<dbReference type="Pfam" id="PF03372">
    <property type="entry name" value="Exo_endo_phos"/>
    <property type="match status" value="1"/>
</dbReference>
<keyword evidence="1" id="KW-0472">Membrane</keyword>
<gene>
    <name evidence="3" type="ORF">BMON_0314</name>
</gene>
<keyword evidence="3" id="KW-0255">Endonuclease</keyword>
<dbReference type="GO" id="GO:0004519">
    <property type="term" value="F:endonuclease activity"/>
    <property type="evidence" value="ECO:0007669"/>
    <property type="project" value="UniProtKB-KW"/>
</dbReference>
<dbReference type="EMBL" id="JGZE01000002">
    <property type="protein sequence ID" value="KFI79117.1"/>
    <property type="molecule type" value="Genomic_DNA"/>
</dbReference>
<evidence type="ECO:0000313" key="4">
    <source>
        <dbReference type="Proteomes" id="UP000029082"/>
    </source>
</evidence>
<dbReference type="Gene3D" id="3.60.10.10">
    <property type="entry name" value="Endonuclease/exonuclease/phosphatase"/>
    <property type="match status" value="1"/>
</dbReference>
<dbReference type="InterPro" id="IPR005135">
    <property type="entry name" value="Endo/exonuclease/phosphatase"/>
</dbReference>
<dbReference type="Proteomes" id="UP000029082">
    <property type="component" value="Unassembled WGS sequence"/>
</dbReference>
<keyword evidence="1" id="KW-1133">Transmembrane helix</keyword>
<evidence type="ECO:0000256" key="1">
    <source>
        <dbReference type="SAM" id="Phobius"/>
    </source>
</evidence>
<dbReference type="AlphaFoldDB" id="A0A087C767"/>
<dbReference type="eggNOG" id="COG3568">
    <property type="taxonomic scope" value="Bacteria"/>
</dbReference>
<accession>A0A087C767</accession>
<dbReference type="InterPro" id="IPR036691">
    <property type="entry name" value="Endo/exonu/phosph_ase_sf"/>
</dbReference>